<dbReference type="Gene3D" id="3.30.40.10">
    <property type="entry name" value="Zinc/RING finger domain, C3HC4 (zinc finger)"/>
    <property type="match status" value="1"/>
</dbReference>
<comment type="pathway">
    <text evidence="2">Protein modification; protein sumoylation.</text>
</comment>
<comment type="similarity">
    <text evidence="3">Belongs to the NSE2 family.</text>
</comment>
<keyword evidence="9" id="KW-0862">Zinc</keyword>
<keyword evidence="8" id="KW-0833">Ubl conjugation pathway</keyword>
<dbReference type="GO" id="GO:0016925">
    <property type="term" value="P:protein sumoylation"/>
    <property type="evidence" value="ECO:0007669"/>
    <property type="project" value="TreeGrafter"/>
</dbReference>
<evidence type="ECO:0000256" key="3">
    <source>
        <dbReference type="ARBA" id="ARBA00008212"/>
    </source>
</evidence>
<feature type="domain" description="SP-RING-type" evidence="14">
    <location>
        <begin position="48"/>
        <end position="77"/>
    </location>
</feature>
<reference evidence="15 16" key="1">
    <citation type="submission" date="2024-04" db="EMBL/GenBank/DDBJ databases">
        <authorList>
            <consortium name="Genoscope - CEA"/>
            <person name="William W."/>
        </authorList>
    </citation>
    <scope>NUCLEOTIDE SEQUENCE [LARGE SCALE GENOMIC DNA]</scope>
</reference>
<evidence type="ECO:0000256" key="11">
    <source>
        <dbReference type="ARBA" id="ARBA00031731"/>
    </source>
</evidence>
<keyword evidence="7 13" id="KW-0863">Zinc-finger</keyword>
<evidence type="ECO:0000256" key="4">
    <source>
        <dbReference type="ARBA" id="ARBA00020923"/>
    </source>
</evidence>
<dbReference type="GO" id="GO:0030915">
    <property type="term" value="C:Smc5-Smc6 complex"/>
    <property type="evidence" value="ECO:0007669"/>
    <property type="project" value="InterPro"/>
</dbReference>
<dbReference type="GO" id="GO:0008270">
    <property type="term" value="F:zinc ion binding"/>
    <property type="evidence" value="ECO:0007669"/>
    <property type="project" value="UniProtKB-KW"/>
</dbReference>
<keyword evidence="10" id="KW-0539">Nucleus</keyword>
<proteinExistence type="inferred from homology"/>
<dbReference type="PROSITE" id="PS51044">
    <property type="entry name" value="ZF_SP_RING"/>
    <property type="match status" value="1"/>
</dbReference>
<evidence type="ECO:0000256" key="6">
    <source>
        <dbReference type="ARBA" id="ARBA00022723"/>
    </source>
</evidence>
<evidence type="ECO:0000313" key="15">
    <source>
        <dbReference type="EMBL" id="CAL1537517.1"/>
    </source>
</evidence>
<dbReference type="AlphaFoldDB" id="A0AAV2HTX4"/>
<evidence type="ECO:0000313" key="16">
    <source>
        <dbReference type="Proteomes" id="UP001497497"/>
    </source>
</evidence>
<feature type="non-terminal residue" evidence="15">
    <location>
        <position position="77"/>
    </location>
</feature>
<dbReference type="InterPro" id="IPR004181">
    <property type="entry name" value="Znf_MIZ"/>
</dbReference>
<keyword evidence="5" id="KW-0808">Transferase</keyword>
<dbReference type="PANTHER" id="PTHR21330:SF1">
    <property type="entry name" value="E3 SUMO-PROTEIN LIGASE NSE2"/>
    <property type="match status" value="1"/>
</dbReference>
<dbReference type="InterPro" id="IPR013083">
    <property type="entry name" value="Znf_RING/FYVE/PHD"/>
</dbReference>
<protein>
    <recommendedName>
        <fullName evidence="4">E3 SUMO-protein ligase NSE2</fullName>
    </recommendedName>
    <alternativeName>
        <fullName evidence="11">E3 SUMO-protein transferase NSE2</fullName>
    </alternativeName>
    <alternativeName>
        <fullName evidence="12">Non-structural maintenance of chromosomes element 2 homolog</fullName>
    </alternativeName>
</protein>
<evidence type="ECO:0000256" key="5">
    <source>
        <dbReference type="ARBA" id="ARBA00022679"/>
    </source>
</evidence>
<dbReference type="GO" id="GO:0005634">
    <property type="term" value="C:nucleus"/>
    <property type="evidence" value="ECO:0007669"/>
    <property type="project" value="UniProtKB-SubCell"/>
</dbReference>
<sequence>LAELKRSNRQDYKSHPKFKELEESLNVTGSLEEQLAALRAALTYSSNDDDDMAMTDEEINIKCPYTGQTMVTPVKNK</sequence>
<evidence type="ECO:0000256" key="7">
    <source>
        <dbReference type="ARBA" id="ARBA00022771"/>
    </source>
</evidence>
<dbReference type="InterPro" id="IPR026846">
    <property type="entry name" value="Nse2(Mms21)"/>
</dbReference>
<keyword evidence="6" id="KW-0479">Metal-binding</keyword>
<dbReference type="GO" id="GO:0000724">
    <property type="term" value="P:double-strand break repair via homologous recombination"/>
    <property type="evidence" value="ECO:0007669"/>
    <property type="project" value="InterPro"/>
</dbReference>
<comment type="caution">
    <text evidence="15">The sequence shown here is derived from an EMBL/GenBank/DDBJ whole genome shotgun (WGS) entry which is preliminary data.</text>
</comment>
<accession>A0AAV2HTX4</accession>
<comment type="subcellular location">
    <subcellularLocation>
        <location evidence="1">Nucleus</location>
    </subcellularLocation>
</comment>
<evidence type="ECO:0000256" key="8">
    <source>
        <dbReference type="ARBA" id="ARBA00022786"/>
    </source>
</evidence>
<keyword evidence="16" id="KW-1185">Reference proteome</keyword>
<evidence type="ECO:0000256" key="1">
    <source>
        <dbReference type="ARBA" id="ARBA00004123"/>
    </source>
</evidence>
<gene>
    <name evidence="15" type="ORF">GSLYS_00011430001</name>
</gene>
<evidence type="ECO:0000256" key="2">
    <source>
        <dbReference type="ARBA" id="ARBA00004718"/>
    </source>
</evidence>
<dbReference type="Proteomes" id="UP001497497">
    <property type="component" value="Unassembled WGS sequence"/>
</dbReference>
<evidence type="ECO:0000259" key="14">
    <source>
        <dbReference type="PROSITE" id="PS51044"/>
    </source>
</evidence>
<feature type="non-terminal residue" evidence="15">
    <location>
        <position position="1"/>
    </location>
</feature>
<evidence type="ECO:0000256" key="9">
    <source>
        <dbReference type="ARBA" id="ARBA00022833"/>
    </source>
</evidence>
<dbReference type="EMBL" id="CAXITT010000265">
    <property type="protein sequence ID" value="CAL1537517.1"/>
    <property type="molecule type" value="Genomic_DNA"/>
</dbReference>
<organism evidence="15 16">
    <name type="scientific">Lymnaea stagnalis</name>
    <name type="common">Great pond snail</name>
    <name type="synonym">Helix stagnalis</name>
    <dbReference type="NCBI Taxonomy" id="6523"/>
    <lineage>
        <taxon>Eukaryota</taxon>
        <taxon>Metazoa</taxon>
        <taxon>Spiralia</taxon>
        <taxon>Lophotrochozoa</taxon>
        <taxon>Mollusca</taxon>
        <taxon>Gastropoda</taxon>
        <taxon>Heterobranchia</taxon>
        <taxon>Euthyneura</taxon>
        <taxon>Panpulmonata</taxon>
        <taxon>Hygrophila</taxon>
        <taxon>Lymnaeoidea</taxon>
        <taxon>Lymnaeidae</taxon>
        <taxon>Lymnaea</taxon>
    </lineage>
</organism>
<evidence type="ECO:0000256" key="12">
    <source>
        <dbReference type="ARBA" id="ARBA00032533"/>
    </source>
</evidence>
<evidence type="ECO:0000256" key="10">
    <source>
        <dbReference type="ARBA" id="ARBA00023242"/>
    </source>
</evidence>
<dbReference type="GO" id="GO:0061665">
    <property type="term" value="F:SUMO ligase activity"/>
    <property type="evidence" value="ECO:0007669"/>
    <property type="project" value="TreeGrafter"/>
</dbReference>
<dbReference type="PANTHER" id="PTHR21330">
    <property type="entry name" value="E3 SUMO-PROTEIN LIGASE NSE2"/>
    <property type="match status" value="1"/>
</dbReference>
<name>A0AAV2HTX4_LYMST</name>
<evidence type="ECO:0000256" key="13">
    <source>
        <dbReference type="PROSITE-ProRule" id="PRU00452"/>
    </source>
</evidence>